<feature type="transmembrane region" description="Helical" evidence="1">
    <location>
        <begin position="20"/>
        <end position="39"/>
    </location>
</feature>
<dbReference type="Pfam" id="PF04964">
    <property type="entry name" value="Flp_Fap"/>
    <property type="match status" value="1"/>
</dbReference>
<dbReference type="RefSeq" id="WP_189351954.1">
    <property type="nucleotide sequence ID" value="NZ_BMYP01000003.1"/>
</dbReference>
<evidence type="ECO:0000313" key="3">
    <source>
        <dbReference type="Proteomes" id="UP000662678"/>
    </source>
</evidence>
<evidence type="ECO:0000256" key="1">
    <source>
        <dbReference type="SAM" id="Phobius"/>
    </source>
</evidence>
<evidence type="ECO:0000313" key="2">
    <source>
        <dbReference type="EMBL" id="GHD71676.1"/>
    </source>
</evidence>
<proteinExistence type="predicted"/>
<keyword evidence="3" id="KW-1185">Reference proteome</keyword>
<dbReference type="EMBL" id="BMYP01000003">
    <property type="protein sequence ID" value="GHD71676.1"/>
    <property type="molecule type" value="Genomic_DNA"/>
</dbReference>
<dbReference type="Proteomes" id="UP000662678">
    <property type="component" value="Unassembled WGS sequence"/>
</dbReference>
<name>A0ABQ3H7W4_9NEIS</name>
<comment type="caution">
    <text evidence="2">The sequence shown here is derived from an EMBL/GenBank/DDBJ whole genome shotgun (WGS) entry which is preliminary data.</text>
</comment>
<evidence type="ECO:0008006" key="4">
    <source>
        <dbReference type="Google" id="ProtNLM"/>
    </source>
</evidence>
<keyword evidence="1" id="KW-1133">Transmembrane helix</keyword>
<reference evidence="3" key="1">
    <citation type="journal article" date="2019" name="Int. J. Syst. Evol. Microbiol.">
        <title>The Global Catalogue of Microorganisms (GCM) 10K type strain sequencing project: providing services to taxonomists for standard genome sequencing and annotation.</title>
        <authorList>
            <consortium name="The Broad Institute Genomics Platform"/>
            <consortium name="The Broad Institute Genome Sequencing Center for Infectious Disease"/>
            <person name="Wu L."/>
            <person name="Ma J."/>
        </authorList>
    </citation>
    <scope>NUCLEOTIDE SEQUENCE [LARGE SCALE GENOMIC DNA]</scope>
    <source>
        <strain evidence="3">KCTC 23713</strain>
    </source>
</reference>
<gene>
    <name evidence="2" type="ORF">GCM10011419_03820</name>
</gene>
<keyword evidence="1" id="KW-0812">Transmembrane</keyword>
<accession>A0ABQ3H7W4</accession>
<organism evidence="2 3">
    <name type="scientific">Vogesella fluminis</name>
    <dbReference type="NCBI Taxonomy" id="1069161"/>
    <lineage>
        <taxon>Bacteria</taxon>
        <taxon>Pseudomonadati</taxon>
        <taxon>Pseudomonadota</taxon>
        <taxon>Betaproteobacteria</taxon>
        <taxon>Neisseriales</taxon>
        <taxon>Chromobacteriaceae</taxon>
        <taxon>Vogesella</taxon>
    </lineage>
</organism>
<sequence length="64" mass="6495">MKIILSHLKRIFSNEDGATAVEYALLGALIAVVIVTAVTSTGLNLQALFANVAAEVGVAVAAAI</sequence>
<dbReference type="InterPro" id="IPR007047">
    <property type="entry name" value="Flp_Fap"/>
</dbReference>
<protein>
    <recommendedName>
        <fullName evidence="4">Flp family type IVb pilin</fullName>
    </recommendedName>
</protein>
<keyword evidence="1" id="KW-0472">Membrane</keyword>